<keyword evidence="1" id="KW-0547">Nucleotide-binding</keyword>
<evidence type="ECO:0000259" key="3">
    <source>
        <dbReference type="Pfam" id="PF00501"/>
    </source>
</evidence>
<name>A0ABS2DNT2_9BURK</name>
<dbReference type="RefSeq" id="WP_205101427.1">
    <property type="nucleotide sequence ID" value="NZ_JACJJC010000001.1"/>
</dbReference>
<proteinExistence type="predicted"/>
<dbReference type="GO" id="GO:0016874">
    <property type="term" value="F:ligase activity"/>
    <property type="evidence" value="ECO:0007669"/>
    <property type="project" value="UniProtKB-KW"/>
</dbReference>
<evidence type="ECO:0000313" key="5">
    <source>
        <dbReference type="Proteomes" id="UP000715095"/>
    </source>
</evidence>
<dbReference type="Gene3D" id="3.40.50.12780">
    <property type="entry name" value="N-terminal domain of ligase-like"/>
    <property type="match status" value="1"/>
</dbReference>
<evidence type="ECO:0000313" key="4">
    <source>
        <dbReference type="EMBL" id="MBM6703040.1"/>
    </source>
</evidence>
<dbReference type="PROSITE" id="PS00455">
    <property type="entry name" value="AMP_BINDING"/>
    <property type="match status" value="1"/>
</dbReference>
<reference evidence="4 5" key="1">
    <citation type="journal article" date="2021" name="Sci. Rep.">
        <title>The distribution of antibiotic resistance genes in chicken gut microbiota commensals.</title>
        <authorList>
            <person name="Juricova H."/>
            <person name="Matiasovicova J."/>
            <person name="Kubasova T."/>
            <person name="Cejkova D."/>
            <person name="Rychlik I."/>
        </authorList>
    </citation>
    <scope>NUCLEOTIDE SEQUENCE [LARGE SCALE GENOMIC DNA]</scope>
    <source>
        <strain evidence="4 5">An829</strain>
    </source>
</reference>
<feature type="domain" description="AMP-dependent synthetase/ligase" evidence="3">
    <location>
        <begin position="19"/>
        <end position="435"/>
    </location>
</feature>
<dbReference type="InterPro" id="IPR000873">
    <property type="entry name" value="AMP-dep_synth/lig_dom"/>
</dbReference>
<comment type="caution">
    <text evidence="4">The sequence shown here is derived from an EMBL/GenBank/DDBJ whole genome shotgun (WGS) entry which is preliminary data.</text>
</comment>
<dbReference type="SUPFAM" id="SSF56801">
    <property type="entry name" value="Acetyl-CoA synthetase-like"/>
    <property type="match status" value="1"/>
</dbReference>
<organism evidence="4 5">
    <name type="scientific">Sutterella massiliensis</name>
    <dbReference type="NCBI Taxonomy" id="1816689"/>
    <lineage>
        <taxon>Bacteria</taxon>
        <taxon>Pseudomonadati</taxon>
        <taxon>Pseudomonadota</taxon>
        <taxon>Betaproteobacteria</taxon>
        <taxon>Burkholderiales</taxon>
        <taxon>Sutterellaceae</taxon>
        <taxon>Sutterella</taxon>
    </lineage>
</organism>
<gene>
    <name evidence="4" type="ORF">H6A60_00735</name>
</gene>
<dbReference type="PRINTS" id="PR00154">
    <property type="entry name" value="AMPBINDING"/>
</dbReference>
<keyword evidence="4" id="KW-0436">Ligase</keyword>
<keyword evidence="2" id="KW-0067">ATP-binding</keyword>
<evidence type="ECO:0000256" key="1">
    <source>
        <dbReference type="ARBA" id="ARBA00022741"/>
    </source>
</evidence>
<accession>A0ABS2DNT2</accession>
<dbReference type="Pfam" id="PF00501">
    <property type="entry name" value="AMP-binding"/>
    <property type="match status" value="1"/>
</dbReference>
<dbReference type="InterPro" id="IPR042099">
    <property type="entry name" value="ANL_N_sf"/>
</dbReference>
<dbReference type="InterPro" id="IPR020845">
    <property type="entry name" value="AMP-binding_CS"/>
</dbReference>
<evidence type="ECO:0000256" key="2">
    <source>
        <dbReference type="ARBA" id="ARBA00022840"/>
    </source>
</evidence>
<dbReference type="InterPro" id="IPR020459">
    <property type="entry name" value="AMP-binding"/>
</dbReference>
<keyword evidence="5" id="KW-1185">Reference proteome</keyword>
<dbReference type="Proteomes" id="UP000715095">
    <property type="component" value="Unassembled WGS sequence"/>
</dbReference>
<dbReference type="PANTHER" id="PTHR43272:SF33">
    <property type="entry name" value="AMP-BINDING DOMAIN-CONTAINING PROTEIN-RELATED"/>
    <property type="match status" value="1"/>
</dbReference>
<protein>
    <submittedName>
        <fullName evidence="4">Long-chain fatty acid--CoA ligase</fullName>
    </submittedName>
</protein>
<sequence>MGRSSELDGLTTLPELLNRSIETYADREALRQYDRKANLWKSVSYRELGDEVARWRHAWQASGFARGDRVAILMPNGVDTVCADQGALANGLVPVPLHAIDTPGACAFILIDSQATALVTNKVARWRQILNTGVDLPDLRLVIVTDPDPHEEIQSHEPVEIVTLEDWLAREAQTEELPAGPLEDDLAGIVYTSGTTGRPKGVMLTHKNIVSNVKATLECVSPRDGDIFLSFLPLSHTFERSAGYYLPLATGCTIVYNRSILLLAEDLKTVRPTVIISVPRVYERIYARVQNTLAKASAAVRYLFDWAVEVGWRDFCKKNRMPVERSGRAWLDGFVRGFLMRKVASTLLSQFGGRLRIAISGGAALNPKIARTFCGLGLPIIQGYGMTETSPIIAGNSVEFNQPDTVGKPFNNLDVRLGEGGEIQVRGPSVMKGYWRRPDDTATAFTKDGWLRTGDVGEFTPEGLLKIKGRIKEIIVTSTGEKVPPADLESAIETDPLFSQTLILGEGRPYISLIAVVDPAEWQRLTDSLGLEPTGEASLASPAAKSAALKRAKAAAANFPNYALPRAIVLTKDPWTIENGLLTPTLKLKRGPLNQRFKKEIEQLYATHG</sequence>
<dbReference type="PANTHER" id="PTHR43272">
    <property type="entry name" value="LONG-CHAIN-FATTY-ACID--COA LIGASE"/>
    <property type="match status" value="1"/>
</dbReference>
<dbReference type="EMBL" id="JACJJC010000001">
    <property type="protein sequence ID" value="MBM6703040.1"/>
    <property type="molecule type" value="Genomic_DNA"/>
</dbReference>
<dbReference type="CDD" id="cd05907">
    <property type="entry name" value="VL_LC_FACS_like"/>
    <property type="match status" value="1"/>
</dbReference>
<dbReference type="Pfam" id="PF23562">
    <property type="entry name" value="AMP-binding_C_3"/>
    <property type="match status" value="1"/>
</dbReference>